<keyword evidence="5" id="KW-0732">Signal</keyword>
<dbReference type="PANTHER" id="PTHR11707:SF28">
    <property type="entry name" value="60 KDA LYSOPHOSPHOLIPASE"/>
    <property type="match status" value="1"/>
</dbReference>
<keyword evidence="2" id="KW-0378">Hydrolase</keyword>
<dbReference type="InterPro" id="IPR006034">
    <property type="entry name" value="Asparaginase/glutaminase-like"/>
</dbReference>
<evidence type="ECO:0000256" key="2">
    <source>
        <dbReference type="ARBA" id="ARBA00022801"/>
    </source>
</evidence>
<feature type="active site" description="O-isoaspartyl threonine intermediate" evidence="3">
    <location>
        <position position="69"/>
    </location>
</feature>
<dbReference type="Pfam" id="PF00710">
    <property type="entry name" value="Asparaginase"/>
    <property type="match status" value="1"/>
</dbReference>
<dbReference type="PIRSF" id="PIRSF001220">
    <property type="entry name" value="L-ASNase_gatD"/>
    <property type="match status" value="1"/>
</dbReference>
<evidence type="ECO:0000256" key="3">
    <source>
        <dbReference type="PIRSR" id="PIRSR001220-1"/>
    </source>
</evidence>
<dbReference type="SUPFAM" id="SSF53774">
    <property type="entry name" value="Glutaminase/Asparaginase"/>
    <property type="match status" value="1"/>
</dbReference>
<evidence type="ECO:0000313" key="9">
    <source>
        <dbReference type="Proteomes" id="UP000295621"/>
    </source>
</evidence>
<comment type="similarity">
    <text evidence="1">Belongs to the asparaginase 1 family.</text>
</comment>
<comment type="caution">
    <text evidence="8">The sequence shown here is derived from an EMBL/GenBank/DDBJ whole genome shotgun (WGS) entry which is preliminary data.</text>
</comment>
<dbReference type="InterPro" id="IPR036152">
    <property type="entry name" value="Asp/glu_Ase-like_sf"/>
</dbReference>
<dbReference type="FunFam" id="3.40.50.1170:FF:000001">
    <property type="entry name" value="L-asparaginase 2"/>
    <property type="match status" value="1"/>
</dbReference>
<protein>
    <submittedName>
        <fullName evidence="8">Asparaginase</fullName>
    </submittedName>
</protein>
<evidence type="ECO:0000313" key="8">
    <source>
        <dbReference type="EMBL" id="TDC53929.1"/>
    </source>
</evidence>
<reference evidence="8 9" key="1">
    <citation type="submission" date="2019-02" db="EMBL/GenBank/DDBJ databases">
        <title>Draft genome sequences of novel Actinobacteria.</title>
        <authorList>
            <person name="Sahin N."/>
            <person name="Ay H."/>
            <person name="Saygin H."/>
        </authorList>
    </citation>
    <scope>NUCLEOTIDE SEQUENCE [LARGE SCALE GENOMIC DNA]</scope>
    <source>
        <strain evidence="8 9">KC603</strain>
    </source>
</reference>
<evidence type="ECO:0000256" key="1">
    <source>
        <dbReference type="ARBA" id="ARBA00010518"/>
    </source>
</evidence>
<feature type="binding site" evidence="4">
    <location>
        <position position="116"/>
    </location>
    <ligand>
        <name>substrate</name>
    </ligand>
</feature>
<sequence>MSFPRNVAALRGRVPLAVASAVALMLVFLPGADGAPAQSRQAVQTVPKSVVRSADAALPTVTVVATGGTMAGQSDTPTSFQRYRAGTLLMEDMLAEVPNLDEVADVNSLQFGNKGSGGYSIAELYDLSLAVDNALRTSDAVVVTTGTDTMEEIGYFLDLTVQSPKPVVITGAMRPWTVIGSDAQANLFNAIVTAASGKTAWFGTVLMLNDEIHAVRDVTKTSAYRMDTFQTPELGVLGYVDDLKVRIMRMPARALRVFETRGSVVTTANALRNWRTPFDLTTIDKADLPRVEIFYNAQEAGGEAIDAWAAAGVEGIVTAGTGAGGISGAAGQARNRAVQAGVMFASTTRTGSGSVYGGSGAVFPADSLNAPHARLLLMMALAFNDGVEDTRADFVEWASLQADITSALPALSTSGSR</sequence>
<name>A0A4R4RWY0_9ACTN</name>
<dbReference type="InterPro" id="IPR027473">
    <property type="entry name" value="L-asparaginase_C"/>
</dbReference>
<accession>A0A4R4RWY0</accession>
<dbReference type="SFLD" id="SFLDS00057">
    <property type="entry name" value="Glutaminase/Asparaginase"/>
    <property type="match status" value="1"/>
</dbReference>
<feature type="signal peptide" evidence="5">
    <location>
        <begin position="1"/>
        <end position="34"/>
    </location>
</feature>
<keyword evidence="9" id="KW-1185">Reference proteome</keyword>
<dbReference type="InterPro" id="IPR037152">
    <property type="entry name" value="L-asparaginase_N_sf"/>
</dbReference>
<feature type="binding site" evidence="4">
    <location>
        <begin position="147"/>
        <end position="148"/>
    </location>
    <ligand>
        <name>substrate</name>
    </ligand>
</feature>
<dbReference type="OrthoDB" id="9788068at2"/>
<dbReference type="Gene3D" id="3.40.50.40">
    <property type="match status" value="1"/>
</dbReference>
<gene>
    <name evidence="8" type="ORF">E1212_03805</name>
</gene>
<dbReference type="GO" id="GO:0004067">
    <property type="term" value="F:asparaginase activity"/>
    <property type="evidence" value="ECO:0007669"/>
    <property type="project" value="UniProtKB-UniRule"/>
</dbReference>
<evidence type="ECO:0000259" key="6">
    <source>
        <dbReference type="Pfam" id="PF00710"/>
    </source>
</evidence>
<dbReference type="PRINTS" id="PR00139">
    <property type="entry name" value="ASNGLNASE"/>
</dbReference>
<evidence type="ECO:0000256" key="4">
    <source>
        <dbReference type="PIRSR" id="PIRSR001220-2"/>
    </source>
</evidence>
<dbReference type="InterPro" id="IPR040919">
    <property type="entry name" value="Asparaginase_C"/>
</dbReference>
<organism evidence="8 9">
    <name type="scientific">Jiangella ureilytica</name>
    <dbReference type="NCBI Taxonomy" id="2530374"/>
    <lineage>
        <taxon>Bacteria</taxon>
        <taxon>Bacillati</taxon>
        <taxon>Actinomycetota</taxon>
        <taxon>Actinomycetes</taxon>
        <taxon>Jiangellales</taxon>
        <taxon>Jiangellaceae</taxon>
        <taxon>Jiangella</taxon>
    </lineage>
</organism>
<feature type="chain" id="PRO_5039539412" evidence="5">
    <location>
        <begin position="35"/>
        <end position="417"/>
    </location>
</feature>
<dbReference type="CDD" id="cd08964">
    <property type="entry name" value="L-asparaginase_II"/>
    <property type="match status" value="1"/>
</dbReference>
<feature type="domain" description="Asparaginase/glutaminase C-terminal" evidence="7">
    <location>
        <begin position="290"/>
        <end position="391"/>
    </location>
</feature>
<dbReference type="SMART" id="SM00870">
    <property type="entry name" value="Asparaginase"/>
    <property type="match status" value="1"/>
</dbReference>
<dbReference type="RefSeq" id="WP_131979364.1">
    <property type="nucleotide sequence ID" value="NZ_SMKL01000006.1"/>
</dbReference>
<dbReference type="AlphaFoldDB" id="A0A4R4RWY0"/>
<dbReference type="InterPro" id="IPR027474">
    <property type="entry name" value="L-asparaginase_N"/>
</dbReference>
<dbReference type="EMBL" id="SMKL01000006">
    <property type="protein sequence ID" value="TDC53929.1"/>
    <property type="molecule type" value="Genomic_DNA"/>
</dbReference>
<evidence type="ECO:0000259" key="7">
    <source>
        <dbReference type="Pfam" id="PF17763"/>
    </source>
</evidence>
<dbReference type="Proteomes" id="UP000295621">
    <property type="component" value="Unassembled WGS sequence"/>
</dbReference>
<feature type="domain" description="L-asparaginase N-terminal" evidence="6">
    <location>
        <begin position="61"/>
        <end position="250"/>
    </location>
</feature>
<dbReference type="GO" id="GO:0006528">
    <property type="term" value="P:asparagine metabolic process"/>
    <property type="evidence" value="ECO:0007669"/>
    <property type="project" value="InterPro"/>
</dbReference>
<dbReference type="PIRSF" id="PIRSF500176">
    <property type="entry name" value="L_ASNase"/>
    <property type="match status" value="1"/>
</dbReference>
<dbReference type="Pfam" id="PF17763">
    <property type="entry name" value="Asparaginase_C"/>
    <property type="match status" value="1"/>
</dbReference>
<dbReference type="PROSITE" id="PS51732">
    <property type="entry name" value="ASN_GLN_ASE_3"/>
    <property type="match status" value="1"/>
</dbReference>
<dbReference type="InterPro" id="IPR004550">
    <property type="entry name" value="AsnASE_II"/>
</dbReference>
<dbReference type="Gene3D" id="3.40.50.1170">
    <property type="entry name" value="L-asparaginase, N-terminal domain"/>
    <property type="match status" value="1"/>
</dbReference>
<dbReference type="PANTHER" id="PTHR11707">
    <property type="entry name" value="L-ASPARAGINASE"/>
    <property type="match status" value="1"/>
</dbReference>
<proteinExistence type="inferred from homology"/>
<evidence type="ECO:0000256" key="5">
    <source>
        <dbReference type="SAM" id="SignalP"/>
    </source>
</evidence>